<comment type="caution">
    <text evidence="2">The sequence shown here is derived from an EMBL/GenBank/DDBJ whole genome shotgun (WGS) entry which is preliminary data.</text>
</comment>
<evidence type="ECO:0000256" key="1">
    <source>
        <dbReference type="SAM" id="SignalP"/>
    </source>
</evidence>
<evidence type="ECO:0000313" key="3">
    <source>
        <dbReference type="Proteomes" id="UP000599391"/>
    </source>
</evidence>
<reference evidence="2 3" key="1">
    <citation type="journal article" date="2021" name="Int. J. Syst. Evol. Microbiol.">
        <title>Amazonocrinis nigriterrae gen. nov., sp. nov., Atlanticothrix silvestris gen. nov., sp. nov. and Dendronalium phyllosphericum gen. nov., sp. nov., nostocacean cyanobacteria from Brazilian environments.</title>
        <authorList>
            <person name="Alvarenga D.O."/>
            <person name="Andreote A.P.D."/>
            <person name="Branco L.H.Z."/>
            <person name="Delbaje E."/>
            <person name="Cruz R.B."/>
            <person name="Varani A.M."/>
            <person name="Fiore M.F."/>
        </authorList>
    </citation>
    <scope>NUCLEOTIDE SEQUENCE [LARGE SCALE GENOMIC DNA]</scope>
    <source>
        <strain evidence="2 3">CENA357</strain>
    </source>
</reference>
<feature type="signal peptide" evidence="1">
    <location>
        <begin position="1"/>
        <end position="20"/>
    </location>
</feature>
<accession>A0A8J7HF11</accession>
<keyword evidence="1" id="KW-0732">Signal</keyword>
<proteinExistence type="predicted"/>
<sequence length="84" mass="9524">MKRTFYALLFALFLAARVQAVSRNLRKQESTPQIVAFLLSRANVPARVGNGIYLRSEEVYSTDFAEGVTKRLKLRKYKSVTVLG</sequence>
<feature type="chain" id="PRO_5035190520" evidence="1">
    <location>
        <begin position="21"/>
        <end position="84"/>
    </location>
</feature>
<protein>
    <submittedName>
        <fullName evidence="2">Uncharacterized protein</fullName>
    </submittedName>
</protein>
<evidence type="ECO:0000313" key="2">
    <source>
        <dbReference type="EMBL" id="MBH8553603.1"/>
    </source>
</evidence>
<dbReference type="AlphaFoldDB" id="A0A8J7HF11"/>
<name>A0A8J7HF11_9CYAN</name>
<dbReference type="Proteomes" id="UP000599391">
    <property type="component" value="Unassembled WGS sequence"/>
</dbReference>
<keyword evidence="3" id="KW-1185">Reference proteome</keyword>
<dbReference type="EMBL" id="JAECZB010000037">
    <property type="protein sequence ID" value="MBH8553603.1"/>
    <property type="molecule type" value="Genomic_DNA"/>
</dbReference>
<organism evidence="2 3">
    <name type="scientific">Atlanticothrix silvestris CENA357</name>
    <dbReference type="NCBI Taxonomy" id="1725252"/>
    <lineage>
        <taxon>Bacteria</taxon>
        <taxon>Bacillati</taxon>
        <taxon>Cyanobacteriota</taxon>
        <taxon>Cyanophyceae</taxon>
        <taxon>Nostocales</taxon>
        <taxon>Nodulariaceae</taxon>
        <taxon>Atlanticothrix</taxon>
        <taxon>Atlanticothrix silvestris</taxon>
    </lineage>
</organism>
<gene>
    <name evidence="2" type="ORF">I8751_14730</name>
</gene>